<dbReference type="Pfam" id="PF13578">
    <property type="entry name" value="Methyltransf_24"/>
    <property type="match status" value="1"/>
</dbReference>
<organism evidence="1">
    <name type="scientific">Bradyrhizobium barranii subsp. barranii</name>
    <dbReference type="NCBI Taxonomy" id="2823807"/>
    <lineage>
        <taxon>Bacteria</taxon>
        <taxon>Pseudomonadati</taxon>
        <taxon>Pseudomonadota</taxon>
        <taxon>Alphaproteobacteria</taxon>
        <taxon>Hyphomicrobiales</taxon>
        <taxon>Nitrobacteraceae</taxon>
        <taxon>Bradyrhizobium</taxon>
        <taxon>Bradyrhizobium barranii</taxon>
    </lineage>
</organism>
<evidence type="ECO:0000313" key="1">
    <source>
        <dbReference type="EMBL" id="NYY96854.1"/>
    </source>
</evidence>
<protein>
    <submittedName>
        <fullName evidence="1">Class I SAM-dependent methyltransferase</fullName>
    </submittedName>
</protein>
<dbReference type="GO" id="GO:0008168">
    <property type="term" value="F:methyltransferase activity"/>
    <property type="evidence" value="ECO:0007669"/>
    <property type="project" value="UniProtKB-KW"/>
</dbReference>
<evidence type="ECO:0000313" key="3">
    <source>
        <dbReference type="Proteomes" id="UP000564836"/>
    </source>
</evidence>
<dbReference type="AlphaFoldDB" id="A0A7Z0QNK2"/>
<name>A0A7Z0QNK2_9BRAD</name>
<proteinExistence type="predicted"/>
<dbReference type="CDD" id="cd02440">
    <property type="entry name" value="AdoMet_MTases"/>
    <property type="match status" value="1"/>
</dbReference>
<dbReference type="Proteomes" id="UP000564836">
    <property type="component" value="Plasmid pBb323S2a"/>
</dbReference>
<dbReference type="GO" id="GO:0032259">
    <property type="term" value="P:methylation"/>
    <property type="evidence" value="ECO:0007669"/>
    <property type="project" value="UniProtKB-KW"/>
</dbReference>
<dbReference type="Gene3D" id="3.40.50.150">
    <property type="entry name" value="Vaccinia Virus protein VP39"/>
    <property type="match status" value="1"/>
</dbReference>
<gene>
    <name evidence="2" type="ORF">G6321_00001290</name>
    <name evidence="1" type="ORF">G6321_54190</name>
</gene>
<sequence length="255" mass="29076">MGFEEIREFLGDIPFISPERGHVLYEHIRRNKPQHVLELGVGHGVSSCYMAAALHENGGGHLTCVDLIDAAFSPSAEELVSQANLTSYVSIFREKSSYTWYLKTLIEKRTPAGGICEPEFDFCFIDGPKNWTVDGAAFFMVDKLMKAGGWIVFDDYDWTYNSIYDPSTGRTGCDGINIHGLSEDERSHPHVEAIFRLLVTQHPDYGAFRVDGNTWAWAQKVQSNDRKISLTYTPDFRYTVSSRLRFLYKRLRLSR</sequence>
<reference evidence="1" key="2">
    <citation type="submission" date="2020-06" db="EMBL/GenBank/DDBJ databases">
        <title>Whole Genome Sequence of Bradyrhizobium sp. Strain 323S2.</title>
        <authorList>
            <person name="Bromfield E.S.P."/>
        </authorList>
    </citation>
    <scope>NUCLEOTIDE SEQUENCE [LARGE SCALE GENOMIC DNA]</scope>
    <source>
        <strain evidence="1">323S2</strain>
    </source>
</reference>
<keyword evidence="2" id="KW-0614">Plasmid</keyword>
<keyword evidence="1" id="KW-0808">Transferase</keyword>
<dbReference type="InterPro" id="IPR029063">
    <property type="entry name" value="SAM-dependent_MTases_sf"/>
</dbReference>
<accession>A0A7Z0QNK2</accession>
<dbReference type="SUPFAM" id="SSF53335">
    <property type="entry name" value="S-adenosyl-L-methionine-dependent methyltransferases"/>
    <property type="match status" value="1"/>
</dbReference>
<geneLocation type="plasmid" evidence="2 3">
    <name>pBb323S2a</name>
</geneLocation>
<reference evidence="2 3" key="3">
    <citation type="journal article" date="2022" name="Int. J. Syst. Evol. Microbiol.">
        <title>Strains of Bradyrhizobium barranii sp. nov. associated with legumes native to Canada are symbionts of soybeans and belong to different subspecies (subsp. barranii subsp. nov. and subsp. apii subsp. nov.) and symbiovars (sv. glycinearum and sv. septentrionale).</title>
        <authorList>
            <person name="Bromfield E.S.P."/>
            <person name="Cloutier S."/>
            <person name="Wasai-Hara S."/>
            <person name="Minamisawa K."/>
        </authorList>
    </citation>
    <scope>NUCLEOTIDE SEQUENCE [LARGE SCALE GENOMIC DNA]</scope>
    <source>
        <strain evidence="2 3">323S2</strain>
        <plasmid evidence="3">pBb323S2a</plasmid>
    </source>
</reference>
<reference evidence="2 3" key="1">
    <citation type="journal article" date="2017" name="Syst. Appl. Microbiol.">
        <title>Soybeans inoculated with root zone soils of Canadian native legumes harbour diverse and novel Bradyrhizobium spp. that possess agricultural potential.</title>
        <authorList>
            <person name="Bromfield E.S.P."/>
            <person name="Cloutier S."/>
            <person name="Tambong J.T."/>
            <person name="Tran Thi T.V."/>
        </authorList>
    </citation>
    <scope>NUCLEOTIDE SEQUENCE [LARGE SCALE GENOMIC DNA]</scope>
    <source>
        <strain evidence="2 3">323S2</strain>
    </source>
</reference>
<dbReference type="EMBL" id="JACBFH010000004">
    <property type="protein sequence ID" value="NYY96854.1"/>
    <property type="molecule type" value="Genomic_DNA"/>
</dbReference>
<dbReference type="RefSeq" id="WP_166354234.1">
    <property type="nucleotide sequence ID" value="NZ_CP049700.1"/>
</dbReference>
<keyword evidence="1" id="KW-0489">Methyltransferase</keyword>
<dbReference type="EMBL" id="CP088278">
    <property type="protein sequence ID" value="UGX89746.1"/>
    <property type="molecule type" value="Genomic_DNA"/>
</dbReference>
<evidence type="ECO:0000313" key="2">
    <source>
        <dbReference type="EMBL" id="UGX89746.1"/>
    </source>
</evidence>